<dbReference type="Proteomes" id="UP001611580">
    <property type="component" value="Unassembled WGS sequence"/>
</dbReference>
<dbReference type="SMART" id="SM00342">
    <property type="entry name" value="HTH_ARAC"/>
    <property type="match status" value="1"/>
</dbReference>
<reference evidence="5 6" key="1">
    <citation type="submission" date="2024-10" db="EMBL/GenBank/DDBJ databases">
        <title>The Natural Products Discovery Center: Release of the First 8490 Sequenced Strains for Exploring Actinobacteria Biosynthetic Diversity.</title>
        <authorList>
            <person name="Kalkreuter E."/>
            <person name="Kautsar S.A."/>
            <person name="Yang D."/>
            <person name="Bader C.D."/>
            <person name="Teijaro C.N."/>
            <person name="Fluegel L."/>
            <person name="Davis C.M."/>
            <person name="Simpson J.R."/>
            <person name="Lauterbach L."/>
            <person name="Steele A.D."/>
            <person name="Gui C."/>
            <person name="Meng S."/>
            <person name="Li G."/>
            <person name="Viehrig K."/>
            <person name="Ye F."/>
            <person name="Su P."/>
            <person name="Kiefer A.F."/>
            <person name="Nichols A."/>
            <person name="Cepeda A.J."/>
            <person name="Yan W."/>
            <person name="Fan B."/>
            <person name="Jiang Y."/>
            <person name="Adhikari A."/>
            <person name="Zheng C.-J."/>
            <person name="Schuster L."/>
            <person name="Cowan T.M."/>
            <person name="Smanski M.J."/>
            <person name="Chevrette M.G."/>
            <person name="De Carvalho L.P.S."/>
            <person name="Shen B."/>
        </authorList>
    </citation>
    <scope>NUCLEOTIDE SEQUENCE [LARGE SCALE GENOMIC DNA]</scope>
    <source>
        <strain evidence="5 6">NPDC019481</strain>
    </source>
</reference>
<keyword evidence="6" id="KW-1185">Reference proteome</keyword>
<dbReference type="InterPro" id="IPR018060">
    <property type="entry name" value="HTH_AraC"/>
</dbReference>
<protein>
    <submittedName>
        <fullName evidence="5">Helix-turn-helix domain-containing protein</fullName>
    </submittedName>
</protein>
<gene>
    <name evidence="5" type="ORF">ACH47X_16505</name>
</gene>
<accession>A0ABW7XLV7</accession>
<proteinExistence type="predicted"/>
<dbReference type="Gene3D" id="1.10.10.60">
    <property type="entry name" value="Homeodomain-like"/>
    <property type="match status" value="1"/>
</dbReference>
<evidence type="ECO:0000256" key="3">
    <source>
        <dbReference type="ARBA" id="ARBA00023163"/>
    </source>
</evidence>
<dbReference type="PANTHER" id="PTHR46796:SF15">
    <property type="entry name" value="BLL1074 PROTEIN"/>
    <property type="match status" value="1"/>
</dbReference>
<dbReference type="PANTHER" id="PTHR46796">
    <property type="entry name" value="HTH-TYPE TRANSCRIPTIONAL ACTIVATOR RHAS-RELATED"/>
    <property type="match status" value="1"/>
</dbReference>
<evidence type="ECO:0000256" key="1">
    <source>
        <dbReference type="ARBA" id="ARBA00023015"/>
    </source>
</evidence>
<dbReference type="RefSeq" id="WP_397405663.1">
    <property type="nucleotide sequence ID" value="NZ_JBIRYI010000010.1"/>
</dbReference>
<name>A0ABW7XLV7_9MICO</name>
<dbReference type="Pfam" id="PF12833">
    <property type="entry name" value="HTH_18"/>
    <property type="match status" value="1"/>
</dbReference>
<dbReference type="PROSITE" id="PS01124">
    <property type="entry name" value="HTH_ARAC_FAMILY_2"/>
    <property type="match status" value="1"/>
</dbReference>
<evidence type="ECO:0000313" key="5">
    <source>
        <dbReference type="EMBL" id="MFI2488516.1"/>
    </source>
</evidence>
<keyword evidence="2" id="KW-0238">DNA-binding</keyword>
<feature type="domain" description="HTH araC/xylS-type" evidence="4">
    <location>
        <begin position="171"/>
        <end position="257"/>
    </location>
</feature>
<evidence type="ECO:0000256" key="2">
    <source>
        <dbReference type="ARBA" id="ARBA00023125"/>
    </source>
</evidence>
<dbReference type="EMBL" id="JBIRYI010000010">
    <property type="protein sequence ID" value="MFI2488516.1"/>
    <property type="molecule type" value="Genomic_DNA"/>
</dbReference>
<sequence length="282" mass="29863">MARVPAPGVPEVLAPYVTAVVPYDLDMGAPGVHRGMPGTGLTFELPLGEPLDVSWAGSAGSRRRTWSCVSGLHTRPAAIHHRGYQRGISVTLTLRGARALLGVPAGELAGELTSLPEVAPHLADLPEMLADSPDGATVTRVLVDRLARAGEPGPRADVGRALSRIAGGGQVHRVADEQGWSRRHLQDLVRAECGLTPRDLRRVARLARSRRALVVAARSGRARLADVAAAAGYADHAHMTREWVALGGCTPSTWLREELPFVQDVADPAGASWEAPDRGGRS</sequence>
<evidence type="ECO:0000259" key="4">
    <source>
        <dbReference type="PROSITE" id="PS01124"/>
    </source>
</evidence>
<dbReference type="InterPro" id="IPR050204">
    <property type="entry name" value="AraC_XylS_family_regulators"/>
</dbReference>
<evidence type="ECO:0000313" key="6">
    <source>
        <dbReference type="Proteomes" id="UP001611580"/>
    </source>
</evidence>
<comment type="caution">
    <text evidence="5">The sequence shown here is derived from an EMBL/GenBank/DDBJ whole genome shotgun (WGS) entry which is preliminary data.</text>
</comment>
<organism evidence="5 6">
    <name type="scientific">Promicromonospora kroppenstedtii</name>
    <dbReference type="NCBI Taxonomy" id="440482"/>
    <lineage>
        <taxon>Bacteria</taxon>
        <taxon>Bacillati</taxon>
        <taxon>Actinomycetota</taxon>
        <taxon>Actinomycetes</taxon>
        <taxon>Micrococcales</taxon>
        <taxon>Promicromonosporaceae</taxon>
        <taxon>Promicromonospora</taxon>
    </lineage>
</organism>
<keyword evidence="1" id="KW-0805">Transcription regulation</keyword>
<keyword evidence="3" id="KW-0804">Transcription</keyword>